<dbReference type="Proteomes" id="UP001141806">
    <property type="component" value="Unassembled WGS sequence"/>
</dbReference>
<dbReference type="SMART" id="SM01332">
    <property type="entry name" value="Cyclin_C"/>
    <property type="match status" value="1"/>
</dbReference>
<evidence type="ECO:0000256" key="5">
    <source>
        <dbReference type="RuleBase" id="RU000383"/>
    </source>
</evidence>
<dbReference type="InterPro" id="IPR013763">
    <property type="entry name" value="Cyclin-like_dom"/>
</dbReference>
<dbReference type="EMBL" id="JAMYWD010000005">
    <property type="protein sequence ID" value="KAJ4971927.1"/>
    <property type="molecule type" value="Genomic_DNA"/>
</dbReference>
<evidence type="ECO:0000256" key="4">
    <source>
        <dbReference type="ARBA" id="ARBA00023306"/>
    </source>
</evidence>
<comment type="caution">
    <text evidence="8">The sequence shown here is derived from an EMBL/GenBank/DDBJ whole genome shotgun (WGS) entry which is preliminary data.</text>
</comment>
<gene>
    <name evidence="8" type="ORF">NE237_005026</name>
</gene>
<protein>
    <recommendedName>
        <fullName evidence="10">Cyclin N-terminal domain-containing protein</fullName>
    </recommendedName>
</protein>
<organism evidence="8 9">
    <name type="scientific">Protea cynaroides</name>
    <dbReference type="NCBI Taxonomy" id="273540"/>
    <lineage>
        <taxon>Eukaryota</taxon>
        <taxon>Viridiplantae</taxon>
        <taxon>Streptophyta</taxon>
        <taxon>Embryophyta</taxon>
        <taxon>Tracheophyta</taxon>
        <taxon>Spermatophyta</taxon>
        <taxon>Magnoliopsida</taxon>
        <taxon>Proteales</taxon>
        <taxon>Proteaceae</taxon>
        <taxon>Protea</taxon>
    </lineage>
</organism>
<dbReference type="SMART" id="SM00385">
    <property type="entry name" value="CYCLIN"/>
    <property type="match status" value="1"/>
</dbReference>
<keyword evidence="2" id="KW-0132">Cell division</keyword>
<evidence type="ECO:0000313" key="9">
    <source>
        <dbReference type="Proteomes" id="UP001141806"/>
    </source>
</evidence>
<dbReference type="PANTHER" id="PTHR10177">
    <property type="entry name" value="CYCLINS"/>
    <property type="match status" value="1"/>
</dbReference>
<dbReference type="InterPro" id="IPR036915">
    <property type="entry name" value="Cyclin-like_sf"/>
</dbReference>
<dbReference type="InterPro" id="IPR048258">
    <property type="entry name" value="Cyclins_cyclin-box"/>
</dbReference>
<dbReference type="InterPro" id="IPR004367">
    <property type="entry name" value="Cyclin_C-dom"/>
</dbReference>
<evidence type="ECO:0000259" key="6">
    <source>
        <dbReference type="SMART" id="SM00385"/>
    </source>
</evidence>
<proteinExistence type="inferred from homology"/>
<name>A0A9Q0KJZ8_9MAGN</name>
<dbReference type="Pfam" id="PF02984">
    <property type="entry name" value="Cyclin_C"/>
    <property type="match status" value="1"/>
</dbReference>
<accession>A0A9Q0KJZ8</accession>
<reference evidence="8" key="1">
    <citation type="journal article" date="2023" name="Plant J.">
        <title>The genome of the king protea, Protea cynaroides.</title>
        <authorList>
            <person name="Chang J."/>
            <person name="Duong T.A."/>
            <person name="Schoeman C."/>
            <person name="Ma X."/>
            <person name="Roodt D."/>
            <person name="Barker N."/>
            <person name="Li Z."/>
            <person name="Van de Peer Y."/>
            <person name="Mizrachi E."/>
        </authorList>
    </citation>
    <scope>NUCLEOTIDE SEQUENCE</scope>
    <source>
        <tissue evidence="8">Young leaves</tissue>
    </source>
</reference>
<dbReference type="SUPFAM" id="SSF47954">
    <property type="entry name" value="Cyclin-like"/>
    <property type="match status" value="1"/>
</dbReference>
<keyword evidence="3 5" id="KW-0195">Cyclin</keyword>
<dbReference type="AlphaFoldDB" id="A0A9Q0KJZ8"/>
<evidence type="ECO:0008006" key="10">
    <source>
        <dbReference type="Google" id="ProtNLM"/>
    </source>
</evidence>
<evidence type="ECO:0000256" key="3">
    <source>
        <dbReference type="ARBA" id="ARBA00023127"/>
    </source>
</evidence>
<evidence type="ECO:0000259" key="7">
    <source>
        <dbReference type="SMART" id="SM01332"/>
    </source>
</evidence>
<dbReference type="OrthoDB" id="5590282at2759"/>
<dbReference type="GO" id="GO:0051301">
    <property type="term" value="P:cell division"/>
    <property type="evidence" value="ECO:0007669"/>
    <property type="project" value="UniProtKB-KW"/>
</dbReference>
<dbReference type="Pfam" id="PF00134">
    <property type="entry name" value="Cyclin_N"/>
    <property type="match status" value="1"/>
</dbReference>
<feature type="domain" description="Cyclin C-terminal" evidence="7">
    <location>
        <begin position="182"/>
        <end position="299"/>
    </location>
</feature>
<dbReference type="InterPro" id="IPR006671">
    <property type="entry name" value="Cyclin_N"/>
</dbReference>
<evidence type="ECO:0000313" key="8">
    <source>
        <dbReference type="EMBL" id="KAJ4971927.1"/>
    </source>
</evidence>
<dbReference type="FunFam" id="1.10.472.10:FF:000060">
    <property type="entry name" value="D6-type cyclin"/>
    <property type="match status" value="1"/>
</dbReference>
<keyword evidence="4" id="KW-0131">Cell cycle</keyword>
<dbReference type="PROSITE" id="PS00292">
    <property type="entry name" value="CYCLINS"/>
    <property type="match status" value="1"/>
</dbReference>
<dbReference type="CDD" id="cd20543">
    <property type="entry name" value="CYCLIN_AtCycD-like_rpt1"/>
    <property type="match status" value="1"/>
</dbReference>
<evidence type="ECO:0000256" key="2">
    <source>
        <dbReference type="ARBA" id="ARBA00022618"/>
    </source>
</evidence>
<dbReference type="InterPro" id="IPR039361">
    <property type="entry name" value="Cyclin"/>
</dbReference>
<feature type="domain" description="Cyclin-like" evidence="6">
    <location>
        <begin position="78"/>
        <end position="173"/>
    </location>
</feature>
<dbReference type="CDD" id="cd20544">
    <property type="entry name" value="CYCLIN_AtCycD-like_rpt2"/>
    <property type="match status" value="1"/>
</dbReference>
<dbReference type="FunFam" id="1.10.472.10:FF:000040">
    <property type="entry name" value="D6-type cyclin"/>
    <property type="match status" value="1"/>
</dbReference>
<sequence>MDCFTNLLCSEEYKLIDEEIQSDPQRKLQQLFLDDSCADYAIVSKLLEKENEMIPRDDYLARLQSGGLDVSARNDSVDWIYKVYRYYSFEPLTACLAVNYLDRFLSEYELPRESSNCNTTEPWKYQLLSVSCLSVAAKMEETSVPMSVDLQVIEGNLIFEPKTIQRMELLLLSVLKWRTNAVTPLAFIDYFLQRFTNPEIPDLKSVVSRSVELILTAAKGVEFLEFRPSEIAFAVAISLAGETQIIDLNNAFDSCSSSHINKERVLKCYELIQEVMNSRTISPPLSPAGVLDAAKLLSYSSSNNGTTGGGLPSSDSTFVDTVSTGVAAAVAVQEFFDGGAC</sequence>
<comment type="similarity">
    <text evidence="1">Belongs to the cyclin family. Cyclin D subfamily.</text>
</comment>
<dbReference type="Gene3D" id="1.10.472.10">
    <property type="entry name" value="Cyclin-like"/>
    <property type="match status" value="2"/>
</dbReference>
<evidence type="ECO:0000256" key="1">
    <source>
        <dbReference type="ARBA" id="ARBA00009065"/>
    </source>
</evidence>
<keyword evidence="9" id="KW-1185">Reference proteome</keyword>